<dbReference type="CDD" id="cd05793">
    <property type="entry name" value="S1_IF1A"/>
    <property type="match status" value="1"/>
</dbReference>
<evidence type="ECO:0000256" key="4">
    <source>
        <dbReference type="ARBA" id="ARBA00025502"/>
    </source>
</evidence>
<dbReference type="Proteomes" id="UP000062475">
    <property type="component" value="Chromosome"/>
</dbReference>
<evidence type="ECO:0000256" key="2">
    <source>
        <dbReference type="ARBA" id="ARBA00022540"/>
    </source>
</evidence>
<comment type="function">
    <text evidence="4 5 7">Seems to be required for maximal rate of protein biosynthesis. Enhances ribosome dissociation into subunits and stabilizes the binding of the initiator Met-tRNA(I) to 40 S ribosomal subunits.</text>
</comment>
<dbReference type="NCBIfam" id="NF003084">
    <property type="entry name" value="PRK04012.1-3"/>
    <property type="match status" value="1"/>
</dbReference>
<keyword evidence="3 5" id="KW-0648">Protein biosynthesis</keyword>
<evidence type="ECO:0000313" key="12">
    <source>
        <dbReference type="EMBL" id="AKV78257.1"/>
    </source>
</evidence>
<keyword evidence="2 5" id="KW-0396">Initiation factor</keyword>
<dbReference type="NCBIfam" id="NF003082">
    <property type="entry name" value="PRK04012.1-1"/>
    <property type="match status" value="1"/>
</dbReference>
<dbReference type="InterPro" id="IPR012340">
    <property type="entry name" value="NA-bd_OB-fold"/>
</dbReference>
<dbReference type="GO" id="GO:0003743">
    <property type="term" value="F:translation initiation factor activity"/>
    <property type="evidence" value="ECO:0007669"/>
    <property type="project" value="UniProtKB-UniRule"/>
</dbReference>
<dbReference type="OrthoDB" id="2586at2157"/>
<evidence type="ECO:0000313" key="20">
    <source>
        <dbReference type="Proteomes" id="UP000068832"/>
    </source>
</evidence>
<dbReference type="EMBL" id="CP012175">
    <property type="protein sequence ID" value="AKV80502.1"/>
    <property type="molecule type" value="Genomic_DNA"/>
</dbReference>
<dbReference type="EMBL" id="CP008822">
    <property type="protein sequence ID" value="AIM26817.1"/>
    <property type="molecule type" value="Genomic_DNA"/>
</dbReference>
<organism evidence="9 15">
    <name type="scientific">Metallosphaera sedula</name>
    <dbReference type="NCBI Taxonomy" id="43687"/>
    <lineage>
        <taxon>Archaea</taxon>
        <taxon>Thermoproteota</taxon>
        <taxon>Thermoprotei</taxon>
        <taxon>Sulfolobales</taxon>
        <taxon>Sulfolobaceae</taxon>
        <taxon>Metallosphaera</taxon>
    </lineage>
</organism>
<dbReference type="SMR" id="A0A088E4W4"/>
<evidence type="ECO:0000313" key="13">
    <source>
        <dbReference type="EMBL" id="AKV80502.1"/>
    </source>
</evidence>
<dbReference type="GO" id="GO:0003723">
    <property type="term" value="F:RNA binding"/>
    <property type="evidence" value="ECO:0007669"/>
    <property type="project" value="InterPro"/>
</dbReference>
<dbReference type="PANTHER" id="PTHR21668">
    <property type="entry name" value="EIF-1A"/>
    <property type="match status" value="1"/>
</dbReference>
<dbReference type="AlphaFoldDB" id="A0A088E4W4"/>
<dbReference type="Gene3D" id="2.40.50.140">
    <property type="entry name" value="Nucleic acid-binding proteins"/>
    <property type="match status" value="1"/>
</dbReference>
<evidence type="ECO:0000256" key="1">
    <source>
        <dbReference type="ARBA" id="ARBA00007392"/>
    </source>
</evidence>
<dbReference type="EMBL" id="CP012173">
    <property type="protein sequence ID" value="AKV76006.1"/>
    <property type="molecule type" value="Genomic_DNA"/>
</dbReference>
<evidence type="ECO:0000313" key="9">
    <source>
        <dbReference type="EMBL" id="AIM26817.1"/>
    </source>
</evidence>
<reference evidence="17 18" key="2">
    <citation type="journal article" date="2015" name="Genome Announc.">
        <title>Complete Genome Sequences of Evolved Arsenate-Resistant Metallosphaera sedula Strains.</title>
        <authorList>
            <person name="Ai C."/>
            <person name="McCarthy S."/>
            <person name="Schackwitz W."/>
            <person name="Martin J."/>
            <person name="Lipzen A."/>
            <person name="Blum P."/>
        </authorList>
    </citation>
    <scope>NUCLEOTIDE SEQUENCE [LARGE SCALE GENOMIC DNA]</scope>
    <source>
        <strain evidence="12 18">ARS120-1</strain>
        <strain evidence="13 17">ARS120-2</strain>
        <strain evidence="10 20">ARS50-1</strain>
        <strain evidence="11 19">ARS50-2</strain>
    </source>
</reference>
<evidence type="ECO:0000259" key="8">
    <source>
        <dbReference type="PROSITE" id="PS50832"/>
    </source>
</evidence>
<dbReference type="EMBL" id="CP012176">
    <property type="protein sequence ID" value="AKV82749.1"/>
    <property type="molecule type" value="Genomic_DNA"/>
</dbReference>
<reference evidence="14 16" key="3">
    <citation type="submission" date="2015-07" db="EMBL/GenBank/DDBJ databases">
        <title>Physiological, transcriptional responses and genome re-sequencing of acid resistant extremely thermoacidophilic Metallosphaera sedula SARC-M1.</title>
        <authorList>
            <person name="Ai C."/>
            <person name="McCarthy S."/>
            <person name="Eckrich V."/>
            <person name="Rudrappa D."/>
            <person name="Qiu G."/>
            <person name="Blum P."/>
        </authorList>
    </citation>
    <scope>NUCLEOTIDE SEQUENCE [LARGE SCALE GENOMIC DNA]</scope>
    <source>
        <strain evidence="14 16">SARC-M1</strain>
    </source>
</reference>
<dbReference type="OMA" id="WRYTRTE"/>
<dbReference type="Pfam" id="PF01176">
    <property type="entry name" value="eIF-1a"/>
    <property type="match status" value="1"/>
</dbReference>
<dbReference type="NCBIfam" id="NF003085">
    <property type="entry name" value="PRK04012.1-5"/>
    <property type="match status" value="1"/>
</dbReference>
<gene>
    <name evidence="5" type="primary">eif1a</name>
    <name evidence="9" type="ORF">HA72_0655</name>
    <name evidence="10" type="ORF">MsedA_0668</name>
    <name evidence="11" type="ORF">MsedB_0668</name>
    <name evidence="12" type="ORF">MsedC_0667</name>
    <name evidence="13" type="ORF">MsedD_0668</name>
    <name evidence="14" type="ORF">MsedE_0668</name>
</gene>
<sequence length="108" mass="12417">MPKKDRTDQAPSKDVPKPEEGEVICVVKKMLGAEHIIIACLDGKERTARIPGRMRKKTWIKEGDVVLAAPWDFQPTKADIVYRYMNDEIRKLIEEKVISRDVIDQLRG</sequence>
<evidence type="ECO:0000256" key="6">
    <source>
        <dbReference type="RuleBase" id="RU004364"/>
    </source>
</evidence>
<proteinExistence type="inferred from homology"/>
<evidence type="ECO:0000313" key="15">
    <source>
        <dbReference type="Proteomes" id="UP000029084"/>
    </source>
</evidence>
<protein>
    <recommendedName>
        <fullName evidence="5">Translation initiation factor 1A</fullName>
        <shortName evidence="5">aIF-1A</shortName>
    </recommendedName>
</protein>
<evidence type="ECO:0000256" key="5">
    <source>
        <dbReference type="HAMAP-Rule" id="MF_00216"/>
    </source>
</evidence>
<dbReference type="Proteomes" id="UP000061362">
    <property type="component" value="Chromosome"/>
</dbReference>
<dbReference type="PATRIC" id="fig|43687.5.peg.670"/>
<dbReference type="InterPro" id="IPR006196">
    <property type="entry name" value="RNA-binding_domain_S1_IF1"/>
</dbReference>
<evidence type="ECO:0000313" key="16">
    <source>
        <dbReference type="Proteomes" id="UP000056255"/>
    </source>
</evidence>
<comment type="similarity">
    <text evidence="1 5 6">Belongs to the eIF-1A family.</text>
</comment>
<dbReference type="NCBIfam" id="TIGR00523">
    <property type="entry name" value="eIF-1A"/>
    <property type="match status" value="1"/>
</dbReference>
<feature type="domain" description="S1-like" evidence="8">
    <location>
        <begin position="11"/>
        <end position="85"/>
    </location>
</feature>
<evidence type="ECO:0000313" key="10">
    <source>
        <dbReference type="EMBL" id="AKV73766.1"/>
    </source>
</evidence>
<reference evidence="9 15" key="1">
    <citation type="journal article" date="2014" name="J. Bacteriol.">
        <title>Role of an Archaeal PitA Transporter in the Copper and Arsenic Resistance of Metallosphaera sedula, an Extreme Thermoacidophile.</title>
        <authorList>
            <person name="McCarthy S."/>
            <person name="Ai C."/>
            <person name="Wheaton G."/>
            <person name="Tevatia R."/>
            <person name="Eckrich V."/>
            <person name="Kelly R."/>
            <person name="Blum P."/>
        </authorList>
    </citation>
    <scope>NUCLEOTIDE SEQUENCE [LARGE SCALE GENOMIC DNA]</scope>
    <source>
        <strain evidence="9 15">CuR1</strain>
    </source>
</reference>
<dbReference type="SMART" id="SM00652">
    <property type="entry name" value="eIF1a"/>
    <property type="match status" value="1"/>
</dbReference>
<dbReference type="Proteomes" id="UP000062398">
    <property type="component" value="Chromosome"/>
</dbReference>
<dbReference type="Proteomes" id="UP000029084">
    <property type="component" value="Chromosome"/>
</dbReference>
<dbReference type="PROSITE" id="PS01262">
    <property type="entry name" value="IF1A"/>
    <property type="match status" value="1"/>
</dbReference>
<dbReference type="SUPFAM" id="SSF50249">
    <property type="entry name" value="Nucleic acid-binding proteins"/>
    <property type="match status" value="1"/>
</dbReference>
<dbReference type="InterPro" id="IPR001253">
    <property type="entry name" value="TIF_eIF-1A"/>
</dbReference>
<dbReference type="RefSeq" id="WP_012020617.1">
    <property type="nucleotide sequence ID" value="NZ_AP019770.1"/>
</dbReference>
<dbReference type="HAMAP" id="MF_00216">
    <property type="entry name" value="aIF_1A"/>
    <property type="match status" value="1"/>
</dbReference>
<evidence type="ECO:0000313" key="14">
    <source>
        <dbReference type="EMBL" id="AKV82749.1"/>
    </source>
</evidence>
<dbReference type="Proteomes" id="UP000068832">
    <property type="component" value="Chromosome"/>
</dbReference>
<dbReference type="EMBL" id="CP012172">
    <property type="protein sequence ID" value="AKV73766.1"/>
    <property type="molecule type" value="Genomic_DNA"/>
</dbReference>
<dbReference type="InterPro" id="IPR018104">
    <property type="entry name" value="TIF_eIF-1A_CS"/>
</dbReference>
<evidence type="ECO:0000256" key="3">
    <source>
        <dbReference type="ARBA" id="ARBA00022917"/>
    </source>
</evidence>
<evidence type="ECO:0000313" key="18">
    <source>
        <dbReference type="Proteomes" id="UP000062398"/>
    </source>
</evidence>
<accession>A0A088E4W4</accession>
<dbReference type="PROSITE" id="PS50832">
    <property type="entry name" value="S1_IF1_TYPE"/>
    <property type="match status" value="1"/>
</dbReference>
<evidence type="ECO:0000313" key="17">
    <source>
        <dbReference type="Proteomes" id="UP000061362"/>
    </source>
</evidence>
<dbReference type="Proteomes" id="UP000056255">
    <property type="component" value="Chromosome"/>
</dbReference>
<dbReference type="GeneID" id="97614284"/>
<name>A0A088E4W4_9CREN</name>
<dbReference type="EMBL" id="CP012174">
    <property type="protein sequence ID" value="AKV78257.1"/>
    <property type="molecule type" value="Genomic_DNA"/>
</dbReference>
<evidence type="ECO:0000313" key="19">
    <source>
        <dbReference type="Proteomes" id="UP000062475"/>
    </source>
</evidence>
<evidence type="ECO:0000256" key="7">
    <source>
        <dbReference type="RuleBase" id="RU004365"/>
    </source>
</evidence>
<evidence type="ECO:0000313" key="11">
    <source>
        <dbReference type="EMBL" id="AKV76006.1"/>
    </source>
</evidence>